<reference evidence="1" key="1">
    <citation type="submission" date="2016-10" db="EMBL/GenBank/DDBJ databases">
        <title>Sequence of Gallionella enrichment culture.</title>
        <authorList>
            <person name="Poehlein A."/>
            <person name="Muehling M."/>
            <person name="Daniel R."/>
        </authorList>
    </citation>
    <scope>NUCLEOTIDE SEQUENCE</scope>
</reference>
<protein>
    <submittedName>
        <fullName evidence="1">Uncharacterized protein</fullName>
    </submittedName>
</protein>
<dbReference type="EMBL" id="MLJW01000001">
    <property type="protein sequence ID" value="OIR19433.1"/>
    <property type="molecule type" value="Genomic_DNA"/>
</dbReference>
<comment type="caution">
    <text evidence="1">The sequence shown here is derived from an EMBL/GenBank/DDBJ whole genome shotgun (WGS) entry which is preliminary data.</text>
</comment>
<evidence type="ECO:0000313" key="1">
    <source>
        <dbReference type="EMBL" id="OIR19433.1"/>
    </source>
</evidence>
<proteinExistence type="predicted"/>
<accession>A0A1J5TER2</accession>
<sequence length="89" mass="10400">MISRDTVLQTLKCSQSDYPFMLEEKFPHVLEKILALWNSPEGETYLSDLLQPNGRGGGRFDRDGFPDQAWQEIFNLKALYDLPRPEIRR</sequence>
<gene>
    <name evidence="1" type="ORF">GALL_03140</name>
</gene>
<name>A0A1J5TER2_9ZZZZ</name>
<dbReference type="AlphaFoldDB" id="A0A1J5TER2"/>
<organism evidence="1">
    <name type="scientific">mine drainage metagenome</name>
    <dbReference type="NCBI Taxonomy" id="410659"/>
    <lineage>
        <taxon>unclassified sequences</taxon>
        <taxon>metagenomes</taxon>
        <taxon>ecological metagenomes</taxon>
    </lineage>
</organism>